<evidence type="ECO:0000313" key="1">
    <source>
        <dbReference type="EMBL" id="GFQ72641.1"/>
    </source>
</evidence>
<proteinExistence type="predicted"/>
<keyword evidence="2" id="KW-1185">Reference proteome</keyword>
<dbReference type="AlphaFoldDB" id="A0A8X6F8K1"/>
<dbReference type="EMBL" id="BMAO01011288">
    <property type="protein sequence ID" value="GFQ72641.1"/>
    <property type="molecule type" value="Genomic_DNA"/>
</dbReference>
<gene>
    <name evidence="1" type="ORF">TNCT_386461</name>
</gene>
<dbReference type="Proteomes" id="UP000887116">
    <property type="component" value="Unassembled WGS sequence"/>
</dbReference>
<protein>
    <submittedName>
        <fullName evidence="1">Uncharacterized protein</fullName>
    </submittedName>
</protein>
<comment type="caution">
    <text evidence="1">The sequence shown here is derived from an EMBL/GenBank/DDBJ whole genome shotgun (WGS) entry which is preliminary data.</text>
</comment>
<organism evidence="1 2">
    <name type="scientific">Trichonephila clavata</name>
    <name type="common">Joro spider</name>
    <name type="synonym">Nephila clavata</name>
    <dbReference type="NCBI Taxonomy" id="2740835"/>
    <lineage>
        <taxon>Eukaryota</taxon>
        <taxon>Metazoa</taxon>
        <taxon>Ecdysozoa</taxon>
        <taxon>Arthropoda</taxon>
        <taxon>Chelicerata</taxon>
        <taxon>Arachnida</taxon>
        <taxon>Araneae</taxon>
        <taxon>Araneomorphae</taxon>
        <taxon>Entelegynae</taxon>
        <taxon>Araneoidea</taxon>
        <taxon>Nephilidae</taxon>
        <taxon>Trichonephila</taxon>
    </lineage>
</organism>
<evidence type="ECO:0000313" key="2">
    <source>
        <dbReference type="Proteomes" id="UP000887116"/>
    </source>
</evidence>
<accession>A0A8X6F8K1</accession>
<reference evidence="1" key="1">
    <citation type="submission" date="2020-07" db="EMBL/GenBank/DDBJ databases">
        <title>Multicomponent nature underlies the extraordinary mechanical properties of spider dragline silk.</title>
        <authorList>
            <person name="Kono N."/>
            <person name="Nakamura H."/>
            <person name="Mori M."/>
            <person name="Yoshida Y."/>
            <person name="Ohtoshi R."/>
            <person name="Malay A.D."/>
            <person name="Moran D.A.P."/>
            <person name="Tomita M."/>
            <person name="Numata K."/>
            <person name="Arakawa K."/>
        </authorList>
    </citation>
    <scope>NUCLEOTIDE SEQUENCE</scope>
</reference>
<name>A0A8X6F8K1_TRICU</name>
<sequence length="89" mass="10196">MKPQSYYKRFVLDLQVSTGIEVAVLLLRESFAWLFCAQENQCPTHCSFLSDPFKLVPFSCSVESRTVGSSIVYQWFNYRLNTESGCALI</sequence>